<dbReference type="AlphaFoldDB" id="A0A0G4EXC2"/>
<accession>A0A0G4EXC2</accession>
<dbReference type="OrthoDB" id="756206at2759"/>
<dbReference type="InterPro" id="IPR019956">
    <property type="entry name" value="Ubiquitin_dom"/>
</dbReference>
<keyword evidence="5" id="KW-1185">Reference proteome</keyword>
<dbReference type="Pfam" id="PF00240">
    <property type="entry name" value="ubiquitin"/>
    <property type="match status" value="1"/>
</dbReference>
<gene>
    <name evidence="4" type="ORF">Vbra_8447</name>
</gene>
<feature type="region of interest" description="Disordered" evidence="2">
    <location>
        <begin position="362"/>
        <end position="384"/>
    </location>
</feature>
<dbReference type="SUPFAM" id="SSF54236">
    <property type="entry name" value="Ubiquitin-like"/>
    <property type="match status" value="1"/>
</dbReference>
<dbReference type="InterPro" id="IPR029071">
    <property type="entry name" value="Ubiquitin-like_domsf"/>
</dbReference>
<dbReference type="FunFam" id="3.10.20.90:FF:000222">
    <property type="entry name" value="Polyubiquitin 5"/>
    <property type="match status" value="1"/>
</dbReference>
<proteinExistence type="predicted"/>
<evidence type="ECO:0000313" key="4">
    <source>
        <dbReference type="EMBL" id="CEM03668.1"/>
    </source>
</evidence>
<dbReference type="SMART" id="SM00213">
    <property type="entry name" value="UBQ"/>
    <property type="match status" value="1"/>
</dbReference>
<dbReference type="Gene3D" id="3.10.20.90">
    <property type="entry name" value="Phosphatidylinositol 3-kinase Catalytic Subunit, Chain A, domain 1"/>
    <property type="match status" value="1"/>
</dbReference>
<dbReference type="InParanoid" id="A0A0G4EXC2"/>
<dbReference type="InterPro" id="IPR000626">
    <property type="entry name" value="Ubiquitin-like_dom"/>
</dbReference>
<sequence length="430" mass="47327">MADHNNNQEAAHDAPAAAAAAAAAAVSVTVTGGKSATDAKPATDATPDFILFGELVYALDKIGPLHERLSNLHARQPLDGTEEELMAVLEPPTHLNWRSLIGEIKGMGKDEQTGVLSALQRHLEGCIALLQPYVDKKERLETEEEDRKRQEEMRERAAAQLAACRAAHGEAGCTYVEYFVKTLTGKTITIYTSAGCPTVESFKEKIREQEGIPVDQQRLICAGRQLEDGRTLDDYNIQKQSTFHLVLRLRGGMFARVSGRFGFAPSLRDLSSSFFNLSPQHIRYLKRGIKEMNRHEEWCSSVLADSGGGDSTSAEPTTIASLLNGVGDAVMQLQADMTAAEAVMIYTNRDADETEDLATRMQRLKRKRQSSDDKGEGEGVKKGRMGAEWGVRLWGMDGASHHDTDIHEYGQAKPADSRQTDRQTNQPTDR</sequence>
<keyword evidence="1" id="KW-0175">Coiled coil</keyword>
<feature type="region of interest" description="Disordered" evidence="2">
    <location>
        <begin position="397"/>
        <end position="430"/>
    </location>
</feature>
<dbReference type="PROSITE" id="PS50053">
    <property type="entry name" value="UBIQUITIN_2"/>
    <property type="match status" value="1"/>
</dbReference>
<evidence type="ECO:0000256" key="2">
    <source>
        <dbReference type="SAM" id="MobiDB-lite"/>
    </source>
</evidence>
<dbReference type="PhylomeDB" id="A0A0G4EXC2"/>
<name>A0A0G4EXC2_VITBC</name>
<feature type="compositionally biased region" description="Basic and acidic residues" evidence="2">
    <location>
        <begin position="369"/>
        <end position="381"/>
    </location>
</feature>
<dbReference type="VEuPathDB" id="CryptoDB:Vbra_8447"/>
<evidence type="ECO:0000313" key="5">
    <source>
        <dbReference type="Proteomes" id="UP000041254"/>
    </source>
</evidence>
<dbReference type="Proteomes" id="UP000041254">
    <property type="component" value="Unassembled WGS sequence"/>
</dbReference>
<feature type="domain" description="Ubiquitin-like" evidence="3">
    <location>
        <begin position="176"/>
        <end position="252"/>
    </location>
</feature>
<reference evidence="4 5" key="1">
    <citation type="submission" date="2014-11" db="EMBL/GenBank/DDBJ databases">
        <authorList>
            <person name="Zhu J."/>
            <person name="Qi W."/>
            <person name="Song R."/>
        </authorList>
    </citation>
    <scope>NUCLEOTIDE SEQUENCE [LARGE SCALE GENOMIC DNA]</scope>
</reference>
<dbReference type="STRING" id="1169540.A0A0G4EXC2"/>
<dbReference type="PANTHER" id="PTHR10666">
    <property type="entry name" value="UBIQUITIN"/>
    <property type="match status" value="1"/>
</dbReference>
<protein>
    <recommendedName>
        <fullName evidence="3">Ubiquitin-like domain-containing protein</fullName>
    </recommendedName>
</protein>
<dbReference type="EMBL" id="CDMY01000347">
    <property type="protein sequence ID" value="CEM03668.1"/>
    <property type="molecule type" value="Genomic_DNA"/>
</dbReference>
<evidence type="ECO:0000259" key="3">
    <source>
        <dbReference type="PROSITE" id="PS50053"/>
    </source>
</evidence>
<dbReference type="InterPro" id="IPR050158">
    <property type="entry name" value="Ubiquitin_ubiquitin-like"/>
</dbReference>
<dbReference type="PRINTS" id="PR00348">
    <property type="entry name" value="UBIQUITIN"/>
</dbReference>
<organism evidence="4 5">
    <name type="scientific">Vitrella brassicaformis (strain CCMP3155)</name>
    <dbReference type="NCBI Taxonomy" id="1169540"/>
    <lineage>
        <taxon>Eukaryota</taxon>
        <taxon>Sar</taxon>
        <taxon>Alveolata</taxon>
        <taxon>Colpodellida</taxon>
        <taxon>Vitrellaceae</taxon>
        <taxon>Vitrella</taxon>
    </lineage>
</organism>
<feature type="compositionally biased region" description="Basic and acidic residues" evidence="2">
    <location>
        <begin position="399"/>
        <end position="421"/>
    </location>
</feature>
<evidence type="ECO:0000256" key="1">
    <source>
        <dbReference type="SAM" id="Coils"/>
    </source>
</evidence>
<feature type="coiled-coil region" evidence="1">
    <location>
        <begin position="133"/>
        <end position="160"/>
    </location>
</feature>